<keyword evidence="2" id="KW-1185">Reference proteome</keyword>
<dbReference type="RefSeq" id="WP_119034936.1">
    <property type="nucleotide sequence ID" value="NZ_QXDC01000002.1"/>
</dbReference>
<name>A0A397PD48_9SPHN</name>
<proteinExistence type="predicted"/>
<dbReference type="AlphaFoldDB" id="A0A397PD48"/>
<gene>
    <name evidence="1" type="ORF">DFR49_1459</name>
</gene>
<protein>
    <submittedName>
        <fullName evidence="1">Uncharacterized protein</fullName>
    </submittedName>
</protein>
<organism evidence="1 2">
    <name type="scientific">Hephaestia caeni</name>
    <dbReference type="NCBI Taxonomy" id="645617"/>
    <lineage>
        <taxon>Bacteria</taxon>
        <taxon>Pseudomonadati</taxon>
        <taxon>Pseudomonadota</taxon>
        <taxon>Alphaproteobacteria</taxon>
        <taxon>Sphingomonadales</taxon>
        <taxon>Sphingomonadaceae</taxon>
        <taxon>Hephaestia</taxon>
    </lineage>
</organism>
<evidence type="ECO:0000313" key="1">
    <source>
        <dbReference type="EMBL" id="RIA46898.1"/>
    </source>
</evidence>
<reference evidence="1 2" key="1">
    <citation type="submission" date="2018-08" db="EMBL/GenBank/DDBJ databases">
        <title>Genomic Encyclopedia of Type Strains, Phase IV (KMG-IV): sequencing the most valuable type-strain genomes for metagenomic binning, comparative biology and taxonomic classification.</title>
        <authorList>
            <person name="Goeker M."/>
        </authorList>
    </citation>
    <scope>NUCLEOTIDE SEQUENCE [LARGE SCALE GENOMIC DNA]</scope>
    <source>
        <strain evidence="1 2">DSM 25527</strain>
    </source>
</reference>
<evidence type="ECO:0000313" key="2">
    <source>
        <dbReference type="Proteomes" id="UP000266568"/>
    </source>
</evidence>
<accession>A0A397PD48</accession>
<dbReference type="Proteomes" id="UP000266568">
    <property type="component" value="Unassembled WGS sequence"/>
</dbReference>
<sequence>MITLLVLDAARDCLRRPHDPPNCICRAPRHHAGPHEYVPVDMVVVTGEDAAEPRLEQPVAD</sequence>
<dbReference type="EMBL" id="QXDC01000002">
    <property type="protein sequence ID" value="RIA46898.1"/>
    <property type="molecule type" value="Genomic_DNA"/>
</dbReference>
<comment type="caution">
    <text evidence="1">The sequence shown here is derived from an EMBL/GenBank/DDBJ whole genome shotgun (WGS) entry which is preliminary data.</text>
</comment>